<organism evidence="2 3">
    <name type="scientific">Hoylesella oralis ATCC 33269</name>
    <dbReference type="NCBI Taxonomy" id="873533"/>
    <lineage>
        <taxon>Bacteria</taxon>
        <taxon>Pseudomonadati</taxon>
        <taxon>Bacteroidota</taxon>
        <taxon>Bacteroidia</taxon>
        <taxon>Bacteroidales</taxon>
        <taxon>Prevotellaceae</taxon>
        <taxon>Hoylesella</taxon>
    </lineage>
</organism>
<sequence length="68" mass="7745">MLMMRPAWVSAEKPIRRTESRQTADAGIALPVHSRHRDSIFGMFRMQIAVIKTHEGSMFYAALVRKTG</sequence>
<name>E7RPA7_9BACT</name>
<evidence type="ECO:0000256" key="1">
    <source>
        <dbReference type="SAM" id="MobiDB-lite"/>
    </source>
</evidence>
<feature type="compositionally biased region" description="Basic and acidic residues" evidence="1">
    <location>
        <begin position="13"/>
        <end position="22"/>
    </location>
</feature>
<protein>
    <submittedName>
        <fullName evidence="2">Uncharacterized protein</fullName>
    </submittedName>
</protein>
<keyword evidence="3" id="KW-1185">Reference proteome</keyword>
<comment type="caution">
    <text evidence="2">The sequence shown here is derived from an EMBL/GenBank/DDBJ whole genome shotgun (WGS) entry which is preliminary data.</text>
</comment>
<reference evidence="2" key="1">
    <citation type="submission" date="2011-01" db="EMBL/GenBank/DDBJ databases">
        <authorList>
            <person name="Muzny D."/>
            <person name="Qin X."/>
            <person name="Buhay C."/>
            <person name="Dugan-Rocha S."/>
            <person name="Ding Y."/>
            <person name="Chen G."/>
            <person name="Hawes A."/>
            <person name="Holder M."/>
            <person name="Jhangiani S."/>
            <person name="Johnson A."/>
            <person name="Khan Z."/>
            <person name="Li Z."/>
            <person name="Liu W."/>
            <person name="Liu X."/>
            <person name="Perez L."/>
            <person name="Shen H."/>
            <person name="Wang Q."/>
            <person name="Watt J."/>
            <person name="Xi L."/>
            <person name="Xin Y."/>
            <person name="Zhou J."/>
            <person name="Deng J."/>
            <person name="Jiang H."/>
            <person name="Liu Y."/>
            <person name="Qu J."/>
            <person name="Song X.-Z."/>
            <person name="Zhang L."/>
            <person name="Villasana D."/>
            <person name="Johnson A."/>
            <person name="Liu J."/>
            <person name="Liyanage D."/>
            <person name="Lorensuhewa L."/>
            <person name="Robinson T."/>
            <person name="Song A."/>
            <person name="Song B.-B."/>
            <person name="Dinh H."/>
            <person name="Thornton R."/>
            <person name="Coyle M."/>
            <person name="Francisco L."/>
            <person name="Jackson L."/>
            <person name="Javaid M."/>
            <person name="Korchina V."/>
            <person name="Kovar C."/>
            <person name="Mata R."/>
            <person name="Mathew T."/>
            <person name="Ngo R."/>
            <person name="Nguyen L."/>
            <person name="Nguyen N."/>
            <person name="Okwuonu G."/>
            <person name="Ongeri F."/>
            <person name="Pham C."/>
            <person name="Simmons D."/>
            <person name="Wilczek-Boney K."/>
            <person name="Hale W."/>
            <person name="Jakkamsetti A."/>
            <person name="Pham P."/>
            <person name="Ruth R."/>
            <person name="San Lucas F."/>
            <person name="Warren J."/>
            <person name="Zhang J."/>
            <person name="Zhao Z."/>
            <person name="Zhou C."/>
            <person name="Zhu D."/>
            <person name="Lee S."/>
            <person name="Bess C."/>
            <person name="Blankenburg K."/>
            <person name="Forbes L."/>
            <person name="Fu Q."/>
            <person name="Gubbala S."/>
            <person name="Hirani K."/>
            <person name="Jayaseelan J.C."/>
            <person name="Lara F."/>
            <person name="Munidasa M."/>
            <person name="Palculict T."/>
            <person name="Patil S."/>
            <person name="Pu L.-L."/>
            <person name="Saada N."/>
            <person name="Tang L."/>
            <person name="Weissenberger G."/>
            <person name="Zhu Y."/>
            <person name="Hemphill L."/>
            <person name="Shang Y."/>
            <person name="Youmans B."/>
            <person name="Ayvaz T."/>
            <person name="Ross M."/>
            <person name="Santibanez J."/>
            <person name="Aqrawi P."/>
            <person name="Gross S."/>
            <person name="Joshi V."/>
            <person name="Fowler G."/>
            <person name="Nazareth L."/>
            <person name="Reid J."/>
            <person name="Worley K."/>
            <person name="Petrosino J."/>
            <person name="Highlander S."/>
            <person name="Gibbs R."/>
        </authorList>
    </citation>
    <scope>NUCLEOTIDE SEQUENCE [LARGE SCALE GENOMIC DNA]</scope>
    <source>
        <strain evidence="2">ATCC 33269</strain>
    </source>
</reference>
<dbReference type="EMBL" id="AEPE02000003">
    <property type="protein sequence ID" value="EFZ37550.1"/>
    <property type="molecule type" value="Genomic_DNA"/>
</dbReference>
<feature type="region of interest" description="Disordered" evidence="1">
    <location>
        <begin position="1"/>
        <end position="23"/>
    </location>
</feature>
<dbReference type="Proteomes" id="UP000005580">
    <property type="component" value="Unassembled WGS sequence"/>
</dbReference>
<dbReference type="HOGENOM" id="CLU_2790510_0_0_10"/>
<evidence type="ECO:0000313" key="3">
    <source>
        <dbReference type="Proteomes" id="UP000005580"/>
    </source>
</evidence>
<gene>
    <name evidence="2" type="ORF">HMPREF0663_11008</name>
</gene>
<evidence type="ECO:0000313" key="2">
    <source>
        <dbReference type="EMBL" id="EFZ37550.1"/>
    </source>
</evidence>
<proteinExistence type="predicted"/>
<accession>E7RPA7</accession>
<dbReference type="AlphaFoldDB" id="E7RPA7"/>